<evidence type="ECO:0000256" key="2">
    <source>
        <dbReference type="SAM" id="Phobius"/>
    </source>
</evidence>
<evidence type="ECO:0000256" key="1">
    <source>
        <dbReference type="SAM" id="MobiDB-lite"/>
    </source>
</evidence>
<feature type="region of interest" description="Disordered" evidence="1">
    <location>
        <begin position="107"/>
        <end position="130"/>
    </location>
</feature>
<comment type="caution">
    <text evidence="3">The sequence shown here is derived from an EMBL/GenBank/DDBJ whole genome shotgun (WGS) entry which is preliminary data.</text>
</comment>
<name>A0A161YSI0_9CLOT</name>
<feature type="compositionally biased region" description="Basic and acidic residues" evidence="1">
    <location>
        <begin position="107"/>
        <end position="125"/>
    </location>
</feature>
<feature type="transmembrane region" description="Helical" evidence="2">
    <location>
        <begin position="7"/>
        <end position="24"/>
    </location>
</feature>
<gene>
    <name evidence="3" type="ORF">CLMAG_10550</name>
</gene>
<protein>
    <submittedName>
        <fullName evidence="3">Uncharacterized protein</fullName>
    </submittedName>
</protein>
<dbReference type="EMBL" id="LWAE01000001">
    <property type="protein sequence ID" value="KZL94002.1"/>
    <property type="molecule type" value="Genomic_DNA"/>
</dbReference>
<dbReference type="Proteomes" id="UP000076603">
    <property type="component" value="Unassembled WGS sequence"/>
</dbReference>
<keyword evidence="4" id="KW-1185">Reference proteome</keyword>
<keyword evidence="2" id="KW-1133">Transmembrane helix</keyword>
<keyword evidence="2" id="KW-0812">Transmembrane</keyword>
<dbReference type="OrthoDB" id="4376109at2"/>
<dbReference type="PATRIC" id="fig|1121326.3.peg.1013"/>
<feature type="transmembrane region" description="Helical" evidence="2">
    <location>
        <begin position="30"/>
        <end position="46"/>
    </location>
</feature>
<keyword evidence="2" id="KW-0472">Membrane</keyword>
<organism evidence="3 4">
    <name type="scientific">Clostridium magnum DSM 2767</name>
    <dbReference type="NCBI Taxonomy" id="1121326"/>
    <lineage>
        <taxon>Bacteria</taxon>
        <taxon>Bacillati</taxon>
        <taxon>Bacillota</taxon>
        <taxon>Clostridia</taxon>
        <taxon>Eubacteriales</taxon>
        <taxon>Clostridiaceae</taxon>
        <taxon>Clostridium</taxon>
    </lineage>
</organism>
<sequence length="164" mass="18119">MKFLKNKIVAIPVGIILFIILLVISPKLAGILLIFGSLCLGLYLYTKSERFKSWNKVVKGLITSGLAFILLIGIGFFNTNPQTAEQQKLTAEKAKIEQQQKDQAVKKTEEIKKAEDTKKAEEGKKQVAQQDKSNALAKLNFKEVIVSRVVDGGTVELSDGSKVR</sequence>
<feature type="transmembrane region" description="Helical" evidence="2">
    <location>
        <begin position="58"/>
        <end position="77"/>
    </location>
</feature>
<reference evidence="3 4" key="1">
    <citation type="submission" date="2016-04" db="EMBL/GenBank/DDBJ databases">
        <title>Genome sequence of Clostridium magnum DSM 2767.</title>
        <authorList>
            <person name="Poehlein A."/>
            <person name="Uhlig R."/>
            <person name="Fischer R."/>
            <person name="Bahl H."/>
            <person name="Daniel R."/>
        </authorList>
    </citation>
    <scope>NUCLEOTIDE SEQUENCE [LARGE SCALE GENOMIC DNA]</scope>
    <source>
        <strain evidence="3 4">DSM 2767</strain>
    </source>
</reference>
<dbReference type="RefSeq" id="WP_066618819.1">
    <property type="nucleotide sequence ID" value="NZ_FQXL01000010.1"/>
</dbReference>
<accession>A0A161YSI0</accession>
<evidence type="ECO:0000313" key="4">
    <source>
        <dbReference type="Proteomes" id="UP000076603"/>
    </source>
</evidence>
<dbReference type="AlphaFoldDB" id="A0A161YSI0"/>
<evidence type="ECO:0000313" key="3">
    <source>
        <dbReference type="EMBL" id="KZL94002.1"/>
    </source>
</evidence>
<proteinExistence type="predicted"/>
<dbReference type="STRING" id="1121326.CLMAG_10550"/>